<dbReference type="Proteomes" id="UP000092445">
    <property type="component" value="Unassembled WGS sequence"/>
</dbReference>
<keyword evidence="2" id="KW-1185">Reference proteome</keyword>
<reference evidence="2" key="1">
    <citation type="submission" date="2014-03" db="EMBL/GenBank/DDBJ databases">
        <authorList>
            <person name="Aksoy S."/>
            <person name="Warren W."/>
            <person name="Wilson R.K."/>
        </authorList>
    </citation>
    <scope>NUCLEOTIDE SEQUENCE [LARGE SCALE GENOMIC DNA]</scope>
    <source>
        <strain evidence="2">IAEA</strain>
    </source>
</reference>
<evidence type="ECO:0000313" key="1">
    <source>
        <dbReference type="EnsemblMetazoa" id="GPAI026799-PA"/>
    </source>
</evidence>
<sequence length="407" mass="47048">MNPDIVYEDIEYLDIDLDIYNQWPSTSAAAAKLLQQQRQHQLEPEEEHQDQARQETVPEVEPLRALVNELDPLDKVVTLAFDELFTNNETTCLPAEDRLYGCVYDANGWAVLFATVLIFWARSIFTSFNMLLSTHNLGQTSGGAQELFEDWMNLGEVIKLQLKPVICDRSPTNRVSLRGFRNGIYMKRREGGCPYKVRRIFDYAHLVDSHQRRMRSDTHYDIDLISKLVEQRKESSSFWVQRGAVPSVVKATNFPVNIAFFSNANSAYVRGAVKTQRANFYRNRTTDDNDYQLTELLDCRVQNRPKKPPFGLDGEGFEVIEEIQTPQQAEEYLRLLTGYAVGQVIRDELRCLSDFAIQSDQATNKDVQIATSSFLRPMFVKEEMQAAFKVVYKLLYQIFQQYMLKIK</sequence>
<dbReference type="EnsemblMetazoa" id="GPAI026799-RA">
    <property type="protein sequence ID" value="GPAI026799-PA"/>
    <property type="gene ID" value="GPAI026799"/>
</dbReference>
<proteinExistence type="predicted"/>
<reference evidence="1" key="2">
    <citation type="submission" date="2020-05" db="UniProtKB">
        <authorList>
            <consortium name="EnsemblMetazoa"/>
        </authorList>
    </citation>
    <scope>IDENTIFICATION</scope>
    <source>
        <strain evidence="1">IAEA</strain>
    </source>
</reference>
<dbReference type="VEuPathDB" id="VectorBase:GPAI026799"/>
<evidence type="ECO:0000313" key="2">
    <source>
        <dbReference type="Proteomes" id="UP000092445"/>
    </source>
</evidence>
<protein>
    <submittedName>
        <fullName evidence="1">Uncharacterized protein</fullName>
    </submittedName>
</protein>
<dbReference type="AlphaFoldDB" id="A0A1A9ZW21"/>
<name>A0A1A9ZW21_GLOPL</name>
<organism evidence="1 2">
    <name type="scientific">Glossina pallidipes</name>
    <name type="common">Tsetse fly</name>
    <dbReference type="NCBI Taxonomy" id="7398"/>
    <lineage>
        <taxon>Eukaryota</taxon>
        <taxon>Metazoa</taxon>
        <taxon>Ecdysozoa</taxon>
        <taxon>Arthropoda</taxon>
        <taxon>Hexapoda</taxon>
        <taxon>Insecta</taxon>
        <taxon>Pterygota</taxon>
        <taxon>Neoptera</taxon>
        <taxon>Endopterygota</taxon>
        <taxon>Diptera</taxon>
        <taxon>Brachycera</taxon>
        <taxon>Muscomorpha</taxon>
        <taxon>Hippoboscoidea</taxon>
        <taxon>Glossinidae</taxon>
        <taxon>Glossina</taxon>
    </lineage>
</organism>
<accession>A0A1A9ZW21</accession>